<dbReference type="Pfam" id="PF12291">
    <property type="entry name" value="DUF3623"/>
    <property type="match status" value="1"/>
</dbReference>
<protein>
    <recommendedName>
        <fullName evidence="4">Photosynthetic complex assembly protein 2</fullName>
    </recommendedName>
</protein>
<feature type="region of interest" description="Disordered" evidence="1">
    <location>
        <begin position="319"/>
        <end position="369"/>
    </location>
</feature>
<gene>
    <name evidence="3" type="ORF">MBUL_03908</name>
</gene>
<reference evidence="3" key="1">
    <citation type="submission" date="2019-12" db="EMBL/GenBank/DDBJ databases">
        <authorList>
            <person name="Cremers G."/>
        </authorList>
    </citation>
    <scope>NUCLEOTIDE SEQUENCE</scope>
    <source>
        <strain evidence="3">Mbul1</strain>
    </source>
</reference>
<feature type="transmembrane region" description="Helical" evidence="2">
    <location>
        <begin position="61"/>
        <end position="77"/>
    </location>
</feature>
<dbReference type="AlphaFoldDB" id="A0A679JHF9"/>
<organism evidence="3">
    <name type="scientific">Methylobacterium bullatum</name>
    <dbReference type="NCBI Taxonomy" id="570505"/>
    <lineage>
        <taxon>Bacteria</taxon>
        <taxon>Pseudomonadati</taxon>
        <taxon>Pseudomonadota</taxon>
        <taxon>Alphaproteobacteria</taxon>
        <taxon>Hyphomicrobiales</taxon>
        <taxon>Methylobacteriaceae</taxon>
        <taxon>Methylobacterium</taxon>
    </lineage>
</organism>
<evidence type="ECO:0000256" key="2">
    <source>
        <dbReference type="SAM" id="Phobius"/>
    </source>
</evidence>
<dbReference type="EMBL" id="LR743504">
    <property type="protein sequence ID" value="CAA2106924.1"/>
    <property type="molecule type" value="Genomic_DNA"/>
</dbReference>
<feature type="transmembrane region" description="Helical" evidence="2">
    <location>
        <begin position="215"/>
        <end position="237"/>
    </location>
</feature>
<feature type="transmembrane region" description="Helical" evidence="2">
    <location>
        <begin position="37"/>
        <end position="55"/>
    </location>
</feature>
<proteinExistence type="predicted"/>
<feature type="transmembrane region" description="Helical" evidence="2">
    <location>
        <begin position="6"/>
        <end position="25"/>
    </location>
</feature>
<keyword evidence="2" id="KW-0472">Membrane</keyword>
<name>A0A679JHF9_9HYPH</name>
<sequence>MAAHAVPALYAVLIWWFSTGLIILLDHRPRHTHPWSMAAGTLVLMAALYAIGASAGDTSEAGAYTAFTASLLVWGWQEMSYYMGYVAGPRKTGCPPTTTGFALFRAAAATSLWHEAAIVAGMAGILALTWGEPNKFALWTYLILWGMNLSARLNMFLGVRNLNAEFLPERLGYLACFLRNRRMNALFPFSVAIAALVTILLARAAMGEGVGPHEIAGFTIVTTLMALATLEHGFLMLPLPSAALWAWSLPKAAGTPNRPSYVGEGACRAGGVGSGTGFSGEVVLLSRPSSSEATMFTHLAGTTGPLSWKERDRVRCVTFSESSHTSPQPSPSRRGSSVEPHVEPSWIEGTAVEQMCESSSPPEGRGNAL</sequence>
<evidence type="ECO:0008006" key="4">
    <source>
        <dbReference type="Google" id="ProtNLM"/>
    </source>
</evidence>
<feature type="transmembrane region" description="Helical" evidence="2">
    <location>
        <begin position="136"/>
        <end position="162"/>
    </location>
</feature>
<keyword evidence="2" id="KW-0812">Transmembrane</keyword>
<feature type="transmembrane region" description="Helical" evidence="2">
    <location>
        <begin position="183"/>
        <end position="203"/>
    </location>
</feature>
<evidence type="ECO:0000313" key="3">
    <source>
        <dbReference type="EMBL" id="CAA2106924.1"/>
    </source>
</evidence>
<evidence type="ECO:0000256" key="1">
    <source>
        <dbReference type="SAM" id="MobiDB-lite"/>
    </source>
</evidence>
<dbReference type="NCBIfam" id="TIGR03055">
    <property type="entry name" value="photo_alph_chp2"/>
    <property type="match status" value="1"/>
</dbReference>
<feature type="transmembrane region" description="Helical" evidence="2">
    <location>
        <begin position="112"/>
        <end position="130"/>
    </location>
</feature>
<keyword evidence="2" id="KW-1133">Transmembrane helix</keyword>
<accession>A0A679JHF9</accession>
<dbReference type="InterPro" id="IPR017496">
    <property type="entry name" value="Photo_alph_chp2"/>
</dbReference>